<dbReference type="RefSeq" id="WP_317772314.1">
    <property type="nucleotide sequence ID" value="NZ_JAWMAJ010000060.1"/>
</dbReference>
<protein>
    <recommendedName>
        <fullName evidence="5">PH domain-containing protein</fullName>
    </recommendedName>
</protein>
<organism evidence="3 4">
    <name type="scientific">Streptomyces prunicolor</name>
    <dbReference type="NCBI Taxonomy" id="67348"/>
    <lineage>
        <taxon>Bacteria</taxon>
        <taxon>Bacillati</taxon>
        <taxon>Actinomycetota</taxon>
        <taxon>Actinomycetes</taxon>
        <taxon>Kitasatosporales</taxon>
        <taxon>Streptomycetaceae</taxon>
        <taxon>Streptomyces</taxon>
    </lineage>
</organism>
<evidence type="ECO:0000256" key="1">
    <source>
        <dbReference type="SAM" id="MobiDB-lite"/>
    </source>
</evidence>
<feature type="region of interest" description="Disordered" evidence="1">
    <location>
        <begin position="266"/>
        <end position="287"/>
    </location>
</feature>
<dbReference type="EMBL" id="JAWMAJ010000060">
    <property type="protein sequence ID" value="MDV7218142.1"/>
    <property type="molecule type" value="Genomic_DNA"/>
</dbReference>
<feature type="transmembrane region" description="Helical" evidence="2">
    <location>
        <begin position="394"/>
        <end position="412"/>
    </location>
</feature>
<feature type="transmembrane region" description="Helical" evidence="2">
    <location>
        <begin position="165"/>
        <end position="184"/>
    </location>
</feature>
<evidence type="ECO:0008006" key="5">
    <source>
        <dbReference type="Google" id="ProtNLM"/>
    </source>
</evidence>
<keyword evidence="2" id="KW-0472">Membrane</keyword>
<gene>
    <name evidence="3" type="ORF">R5A26_19525</name>
</gene>
<keyword evidence="2" id="KW-1133">Transmembrane helix</keyword>
<feature type="transmembrane region" description="Helical" evidence="2">
    <location>
        <begin position="418"/>
        <end position="437"/>
    </location>
</feature>
<feature type="transmembrane region" description="Helical" evidence="2">
    <location>
        <begin position="196"/>
        <end position="216"/>
    </location>
</feature>
<keyword evidence="4" id="KW-1185">Reference proteome</keyword>
<evidence type="ECO:0000256" key="2">
    <source>
        <dbReference type="SAM" id="Phobius"/>
    </source>
</evidence>
<evidence type="ECO:0000313" key="3">
    <source>
        <dbReference type="EMBL" id="MDV7218142.1"/>
    </source>
</evidence>
<keyword evidence="2" id="KW-0812">Transmembrane</keyword>
<feature type="transmembrane region" description="Helical" evidence="2">
    <location>
        <begin position="51"/>
        <end position="69"/>
    </location>
</feature>
<accession>A0ABU4FC20</accession>
<reference evidence="3 4" key="1">
    <citation type="submission" date="2023-10" db="EMBL/GenBank/DDBJ databases">
        <title>Characterization of rhizosphere-enriched actinobacteria from wheat plants lab-grown on chernevaya soil.</title>
        <authorList>
            <person name="Tikhonova E.N."/>
            <person name="Konopkin A."/>
            <person name="Kravchenko I.K."/>
        </authorList>
    </citation>
    <scope>NUCLEOTIDE SEQUENCE [LARGE SCALE GENOMIC DNA]</scope>
    <source>
        <strain evidence="3 4">RR29</strain>
    </source>
</reference>
<name>A0ABU4FC20_9ACTN</name>
<sequence>MTTNVQEPSLLPPSAIPEGCVPWNGEHARVWADAAVPWWVPVRPRRWSFELALWCAVLVAFALLTTTDLPPELAALLPLQVMWSLWRPEVVRFSAPVLIALVAIRATELSWPALVCATLLVLASVTATELRARARARQRRSALAAVGGVTAVPPDADGRVRRGGLFLKFGAGVGVPGVVLIATADLWRWTSDRQVALAEGLFIVGLALTMLLSGTLGRRRALTLRATPAPVLRVLVGKDDHEDAVVYATDDTEALRPLFTVATRAVRDDENGEEDKDDKGDKGDEEELEELLDAPAKTGARAPLREAVLYGIPCDGAEILLLSAAKEPGEPPVTEWSTGPVRPLAAGAARRRIAREERAAVRAARDKARDGELAATVRAGTVVVPVRRWRAGPVDWLASFLTVQWCLGYFLLGIDDSLWFRGLLLLFGLMCAVRVPVKLRWRITADRTGIWLNRLRAPRHIPWDELRAARRESFELQLRVRDGDNWAVAAPRWAWWQRRRGLIHPYDALAAELSAMISDPALRPTGESEVGERGRQLWPFAVLLGLAWTALLVTRWLS</sequence>
<comment type="caution">
    <text evidence="3">The sequence shown here is derived from an EMBL/GenBank/DDBJ whole genome shotgun (WGS) entry which is preliminary data.</text>
</comment>
<dbReference type="Proteomes" id="UP001187346">
    <property type="component" value="Unassembled WGS sequence"/>
</dbReference>
<proteinExistence type="predicted"/>
<feature type="transmembrane region" description="Helical" evidence="2">
    <location>
        <begin position="112"/>
        <end position="130"/>
    </location>
</feature>
<evidence type="ECO:0000313" key="4">
    <source>
        <dbReference type="Proteomes" id="UP001187346"/>
    </source>
</evidence>
<feature type="transmembrane region" description="Helical" evidence="2">
    <location>
        <begin position="537"/>
        <end position="557"/>
    </location>
</feature>